<dbReference type="SUPFAM" id="SSF52540">
    <property type="entry name" value="P-loop containing nucleoside triphosphate hydrolases"/>
    <property type="match status" value="1"/>
</dbReference>
<dbReference type="SUPFAM" id="SSF56219">
    <property type="entry name" value="DNase I-like"/>
    <property type="match status" value="1"/>
</dbReference>
<name>A0A4Y2PK67_ARAVE</name>
<evidence type="ECO:0000313" key="3">
    <source>
        <dbReference type="Proteomes" id="UP000499080"/>
    </source>
</evidence>
<keyword evidence="3" id="KW-1185">Reference proteome</keyword>
<dbReference type="InterPro" id="IPR027417">
    <property type="entry name" value="P-loop_NTPase"/>
</dbReference>
<dbReference type="InterPro" id="IPR036691">
    <property type="entry name" value="Endo/exonu/phosph_ase_sf"/>
</dbReference>
<dbReference type="Gene3D" id="3.40.50.300">
    <property type="entry name" value="P-loop containing nucleotide triphosphate hydrolases"/>
    <property type="match status" value="1"/>
</dbReference>
<sequence length="537" mass="61826">MSNVTNEDEEFLKKKQTTLEMVPKTATLLYHSNRDVDLANRLRLNAIEGDIVESLAYDSVSGTAPRKSKRKALIRVRTFDRTKTANLEFNIKFKVGVKYMLTYNIDTADGLVNGAVGLLQKIEYCCVKGSENKEVKRVWLEFINQKEIGREKRRQVVRYAFQNHMNLNWTPIDRMKKVVYRKNNDTISISRNQFPLILAEAMTIHKSQGATFQEVAIGFKSNLTRPLQYVALSRVTSAKGLYILGEYTKPPPPREDDPIFQEMKRLKANSIIPKFAFLHQHNDPNTLQIMYHNVQSLNAHYEDIAADPCKMNSDILLLAETWTIVKDEFELDSFDHYHLVSDLTKRKPSGVSVYIKKDLKYMVENVEKFPNYDTGIHVMVINFKTKVRIAVLYAKPGSSDDDIFDAIDDSLDVNHIDYKTVLAGDFNININTPKGKEFCDIMENIYYLKLRNNPSDSTTIHQTTIDCIFSTNIVRTCGVYESAFSCHLPLYVQVPWEKMKVRTPIPPEDNDQRLECGPDLLDRTGDIEWEEEDGYPM</sequence>
<dbReference type="GO" id="GO:0003824">
    <property type="term" value="F:catalytic activity"/>
    <property type="evidence" value="ECO:0007669"/>
    <property type="project" value="InterPro"/>
</dbReference>
<protein>
    <recommendedName>
        <fullName evidence="1">Endonuclease/exonuclease/phosphatase domain-containing protein</fullName>
    </recommendedName>
</protein>
<dbReference type="Pfam" id="PF03372">
    <property type="entry name" value="Exo_endo_phos"/>
    <property type="match status" value="1"/>
</dbReference>
<evidence type="ECO:0000313" key="2">
    <source>
        <dbReference type="EMBL" id="GBN51489.1"/>
    </source>
</evidence>
<comment type="caution">
    <text evidence="2">The sequence shown here is derived from an EMBL/GenBank/DDBJ whole genome shotgun (WGS) entry which is preliminary data.</text>
</comment>
<proteinExistence type="predicted"/>
<dbReference type="AlphaFoldDB" id="A0A4Y2PK67"/>
<dbReference type="PANTHER" id="PTHR47642">
    <property type="entry name" value="ATP-DEPENDENT DNA HELICASE"/>
    <property type="match status" value="1"/>
</dbReference>
<feature type="domain" description="Endonuclease/exonuclease/phosphatase" evidence="1">
    <location>
        <begin position="292"/>
        <end position="479"/>
    </location>
</feature>
<accession>A0A4Y2PK67</accession>
<organism evidence="2 3">
    <name type="scientific">Araneus ventricosus</name>
    <name type="common">Orbweaver spider</name>
    <name type="synonym">Epeira ventricosa</name>
    <dbReference type="NCBI Taxonomy" id="182803"/>
    <lineage>
        <taxon>Eukaryota</taxon>
        <taxon>Metazoa</taxon>
        <taxon>Ecdysozoa</taxon>
        <taxon>Arthropoda</taxon>
        <taxon>Chelicerata</taxon>
        <taxon>Arachnida</taxon>
        <taxon>Araneae</taxon>
        <taxon>Araneomorphae</taxon>
        <taxon>Entelegynae</taxon>
        <taxon>Araneoidea</taxon>
        <taxon>Araneidae</taxon>
        <taxon>Araneus</taxon>
    </lineage>
</organism>
<dbReference type="InterPro" id="IPR005135">
    <property type="entry name" value="Endo/exonuclease/phosphatase"/>
</dbReference>
<dbReference type="InterPro" id="IPR051055">
    <property type="entry name" value="PIF1_helicase"/>
</dbReference>
<dbReference type="PANTHER" id="PTHR47642:SF7">
    <property type="entry name" value="ATP-DEPENDENT DNA HELICASE PIF1"/>
    <property type="match status" value="1"/>
</dbReference>
<dbReference type="Gene3D" id="3.60.10.10">
    <property type="entry name" value="Endonuclease/exonuclease/phosphatase"/>
    <property type="match status" value="1"/>
</dbReference>
<evidence type="ECO:0000259" key="1">
    <source>
        <dbReference type="Pfam" id="PF03372"/>
    </source>
</evidence>
<reference evidence="2 3" key="1">
    <citation type="journal article" date="2019" name="Sci. Rep.">
        <title>Orb-weaving spider Araneus ventricosus genome elucidates the spidroin gene catalogue.</title>
        <authorList>
            <person name="Kono N."/>
            <person name="Nakamura H."/>
            <person name="Ohtoshi R."/>
            <person name="Moran D.A.P."/>
            <person name="Shinohara A."/>
            <person name="Yoshida Y."/>
            <person name="Fujiwara M."/>
            <person name="Mori M."/>
            <person name="Tomita M."/>
            <person name="Arakawa K."/>
        </authorList>
    </citation>
    <scope>NUCLEOTIDE SEQUENCE [LARGE SCALE GENOMIC DNA]</scope>
</reference>
<gene>
    <name evidence="2" type="ORF">AVEN_267639_1</name>
</gene>
<dbReference type="CDD" id="cd18809">
    <property type="entry name" value="SF1_C_RecD"/>
    <property type="match status" value="1"/>
</dbReference>
<dbReference type="OrthoDB" id="6434819at2759"/>
<dbReference type="Proteomes" id="UP000499080">
    <property type="component" value="Unassembled WGS sequence"/>
</dbReference>
<dbReference type="EMBL" id="BGPR01011464">
    <property type="protein sequence ID" value="GBN51489.1"/>
    <property type="molecule type" value="Genomic_DNA"/>
</dbReference>